<dbReference type="InterPro" id="IPR029058">
    <property type="entry name" value="AB_hydrolase_fold"/>
</dbReference>
<dbReference type="Pfam" id="PF03765">
    <property type="entry name" value="CRAL_TRIO_N"/>
    <property type="match status" value="1"/>
</dbReference>
<dbReference type="Proteomes" id="UP000541558">
    <property type="component" value="Unassembled WGS sequence"/>
</dbReference>
<dbReference type="InterPro" id="IPR002925">
    <property type="entry name" value="Dienelactn_hydro"/>
</dbReference>
<gene>
    <name evidence="2" type="ORF">D9611_007481</name>
</gene>
<dbReference type="InterPro" id="IPR001251">
    <property type="entry name" value="CRAL-TRIO_dom"/>
</dbReference>
<evidence type="ECO:0000313" key="3">
    <source>
        <dbReference type="Proteomes" id="UP000541558"/>
    </source>
</evidence>
<dbReference type="EMBL" id="JAACJK010000003">
    <property type="protein sequence ID" value="KAF5340639.1"/>
    <property type="molecule type" value="Genomic_DNA"/>
</dbReference>
<dbReference type="PANTHER" id="PTHR45657">
    <property type="entry name" value="CRAL-TRIO DOMAIN-CONTAINING PROTEIN YKL091C-RELATED"/>
    <property type="match status" value="1"/>
</dbReference>
<dbReference type="SMART" id="SM01100">
    <property type="entry name" value="CRAL_TRIO_N"/>
    <property type="match status" value="1"/>
</dbReference>
<dbReference type="Gene3D" id="3.40.50.1820">
    <property type="entry name" value="alpha/beta hydrolase"/>
    <property type="match status" value="1"/>
</dbReference>
<proteinExistence type="predicted"/>
<dbReference type="Gene3D" id="3.40.525.10">
    <property type="entry name" value="CRAL-TRIO lipid binding domain"/>
    <property type="match status" value="1"/>
</dbReference>
<protein>
    <recommendedName>
        <fullName evidence="1">CRAL-TRIO domain-containing protein</fullName>
    </recommendedName>
</protein>
<dbReference type="InterPro" id="IPR011074">
    <property type="entry name" value="CRAL/TRIO_N_dom"/>
</dbReference>
<feature type="domain" description="CRAL-TRIO" evidence="1">
    <location>
        <begin position="85"/>
        <end position="258"/>
    </location>
</feature>
<comment type="caution">
    <text evidence="2">The sequence shown here is derived from an EMBL/GenBank/DDBJ whole genome shotgun (WGS) entry which is preliminary data.</text>
</comment>
<dbReference type="AlphaFoldDB" id="A0A8H5CF88"/>
<dbReference type="InterPro" id="IPR036273">
    <property type="entry name" value="CRAL/TRIO_N_dom_sf"/>
</dbReference>
<reference evidence="2 3" key="1">
    <citation type="journal article" date="2020" name="ISME J.">
        <title>Uncovering the hidden diversity of litter-decomposition mechanisms in mushroom-forming fungi.</title>
        <authorList>
            <person name="Floudas D."/>
            <person name="Bentzer J."/>
            <person name="Ahren D."/>
            <person name="Johansson T."/>
            <person name="Persson P."/>
            <person name="Tunlid A."/>
        </authorList>
    </citation>
    <scope>NUCLEOTIDE SEQUENCE [LARGE SCALE GENOMIC DNA]</scope>
    <source>
        <strain evidence="2 3">CBS 175.51</strain>
    </source>
</reference>
<dbReference type="GO" id="GO:0016787">
    <property type="term" value="F:hydrolase activity"/>
    <property type="evidence" value="ECO:0007669"/>
    <property type="project" value="InterPro"/>
</dbReference>
<dbReference type="CDD" id="cd00170">
    <property type="entry name" value="SEC14"/>
    <property type="match status" value="1"/>
</dbReference>
<accession>A0A8H5CF88</accession>
<dbReference type="InterPro" id="IPR051026">
    <property type="entry name" value="PI/PC_transfer"/>
</dbReference>
<dbReference type="Pfam" id="PF00650">
    <property type="entry name" value="CRAL_TRIO"/>
    <property type="match status" value="1"/>
</dbReference>
<organism evidence="2 3">
    <name type="scientific">Ephemerocybe angulata</name>
    <dbReference type="NCBI Taxonomy" id="980116"/>
    <lineage>
        <taxon>Eukaryota</taxon>
        <taxon>Fungi</taxon>
        <taxon>Dikarya</taxon>
        <taxon>Basidiomycota</taxon>
        <taxon>Agaricomycotina</taxon>
        <taxon>Agaricomycetes</taxon>
        <taxon>Agaricomycetidae</taxon>
        <taxon>Agaricales</taxon>
        <taxon>Agaricineae</taxon>
        <taxon>Psathyrellaceae</taxon>
        <taxon>Ephemerocybe</taxon>
    </lineage>
</organism>
<dbReference type="Pfam" id="PF01738">
    <property type="entry name" value="DLH"/>
    <property type="match status" value="1"/>
</dbReference>
<dbReference type="SUPFAM" id="SSF52087">
    <property type="entry name" value="CRAL/TRIO domain"/>
    <property type="match status" value="1"/>
</dbReference>
<evidence type="ECO:0000313" key="2">
    <source>
        <dbReference type="EMBL" id="KAF5340639.1"/>
    </source>
</evidence>
<keyword evidence="3" id="KW-1185">Reference proteome</keyword>
<dbReference type="SUPFAM" id="SSF46938">
    <property type="entry name" value="CRAL/TRIO N-terminal domain"/>
    <property type="match status" value="1"/>
</dbReference>
<dbReference type="Gene3D" id="1.10.8.20">
    <property type="entry name" value="N-terminal domain of phosphatidylinositol transfer protein sec14p"/>
    <property type="match status" value="1"/>
</dbReference>
<dbReference type="InterPro" id="IPR036865">
    <property type="entry name" value="CRAL-TRIO_dom_sf"/>
</dbReference>
<dbReference type="OrthoDB" id="1434354at2759"/>
<dbReference type="SMART" id="SM00516">
    <property type="entry name" value="SEC14"/>
    <property type="match status" value="1"/>
</dbReference>
<sequence>MTPPHPKEDEILQNFRSALVAEDLLHDGDSIGTDDETLLRFLRARKFDLGKSQQMFRDCQKWRKTVEGVGIDDLYRRIDPFDFPERDAIFECWPMWFHKTDKKGRPLNVHFFGGMDVRRLYKVCSPERHWESFVVNCELLPREVLPACSRAAGKHIGGTFVIVDLKGFSFSQFWQMRHLVQRAFQVSQDYYPETMGQLAIVNAPSSFTMIWSMIKPWISKETAAKVDILGSDYAKVLLELVDAENLPSTLGGKCTCAKEGGCPLSGAGPWMDGRAGWGPRAQAQRNANSEKTLEHLESADVKDGQKREGAELPGFLAEFRENGASQYAGAIVTANSLDSFGLLPSALQLLATLICRFLPGEPKGSIQTDFAGAYLATPSTNTHPKRAVLLLSDVYGLAIPNPKIIADEIAEKLECEVWVPDYFKGRPLFHPSGMEIPSKPDERLSAWEWVRWFCSNIVPNLGAHWASRPSVADRRVAELVSLIREKRNYEKIGAFGHCYGGSTCIRLGGTDLFNSVVICHPGPFSMKQVQAVKVPISWVCAEYDEFFPDTTKQKCKAELAGREGTPRFVDYEFVEYKGTTHGFACRPDHDYPDVVDAYNKALDQIAGWFENTLVLDSKE</sequence>
<dbReference type="PANTHER" id="PTHR45657:SF1">
    <property type="entry name" value="CRAL-TRIO DOMAIN-CONTAINING PROTEIN YKL091C-RELATED"/>
    <property type="match status" value="1"/>
</dbReference>
<dbReference type="PROSITE" id="PS50191">
    <property type="entry name" value="CRAL_TRIO"/>
    <property type="match status" value="1"/>
</dbReference>
<evidence type="ECO:0000259" key="1">
    <source>
        <dbReference type="PROSITE" id="PS50191"/>
    </source>
</evidence>
<name>A0A8H5CF88_9AGAR</name>
<dbReference type="SUPFAM" id="SSF53474">
    <property type="entry name" value="alpha/beta-Hydrolases"/>
    <property type="match status" value="1"/>
</dbReference>